<dbReference type="AlphaFoldDB" id="A0A6C0M104"/>
<sequence>MEGILHQQIDELISYLLAIVGENPKAYSDITGVQFFMQQYSPDRLMSAIVSRVCPYKDRVIARDDRFFMEHKEVFDGLPDESVRCFTDLWRGGLLNDDEYKETIFKFFDNFVVCAEQYMKNKKRV</sequence>
<organism evidence="1">
    <name type="scientific">viral metagenome</name>
    <dbReference type="NCBI Taxonomy" id="1070528"/>
    <lineage>
        <taxon>unclassified sequences</taxon>
        <taxon>metagenomes</taxon>
        <taxon>organismal metagenomes</taxon>
    </lineage>
</organism>
<dbReference type="EMBL" id="MN740609">
    <property type="protein sequence ID" value="QHU35504.1"/>
    <property type="molecule type" value="Genomic_DNA"/>
</dbReference>
<proteinExistence type="predicted"/>
<accession>A0A6C0M104</accession>
<evidence type="ECO:0000313" key="1">
    <source>
        <dbReference type="EMBL" id="QHU35504.1"/>
    </source>
</evidence>
<name>A0A6C0M104_9ZZZZ</name>
<reference evidence="1" key="1">
    <citation type="journal article" date="2020" name="Nature">
        <title>Giant virus diversity and host interactions through global metagenomics.</title>
        <authorList>
            <person name="Schulz F."/>
            <person name="Roux S."/>
            <person name="Paez-Espino D."/>
            <person name="Jungbluth S."/>
            <person name="Walsh D.A."/>
            <person name="Denef V.J."/>
            <person name="McMahon K.D."/>
            <person name="Konstantinidis K.T."/>
            <person name="Eloe-Fadrosh E.A."/>
            <person name="Kyrpides N.C."/>
            <person name="Woyke T."/>
        </authorList>
    </citation>
    <scope>NUCLEOTIDE SEQUENCE</scope>
    <source>
        <strain evidence="1">GVMAG-S-1029409-49</strain>
    </source>
</reference>
<protein>
    <submittedName>
        <fullName evidence="1">Uncharacterized protein</fullName>
    </submittedName>
</protein>